<name>A0AAE9CXK5_CAEBR</name>
<organism evidence="4 6">
    <name type="scientific">Caenorhabditis briggsae</name>
    <dbReference type="NCBI Taxonomy" id="6238"/>
    <lineage>
        <taxon>Eukaryota</taxon>
        <taxon>Metazoa</taxon>
        <taxon>Ecdysozoa</taxon>
        <taxon>Nematoda</taxon>
        <taxon>Chromadorea</taxon>
        <taxon>Rhabditida</taxon>
        <taxon>Rhabditina</taxon>
        <taxon>Rhabditomorpha</taxon>
        <taxon>Rhabditoidea</taxon>
        <taxon>Rhabditidae</taxon>
        <taxon>Peloderinae</taxon>
        <taxon>Caenorhabditis</taxon>
    </lineage>
</organism>
<dbReference type="KEGG" id="cbr:CBG_07494"/>
<accession>A0AAE9CXK5</accession>
<proteinExistence type="predicted"/>
<dbReference type="PANTHER" id="PTHR46707:SF1">
    <property type="entry name" value="COEXPRESSED WITH POLYCYSTINS-RELATED"/>
    <property type="match status" value="1"/>
</dbReference>
<dbReference type="Proteomes" id="UP000827892">
    <property type="component" value="Chromosome X"/>
</dbReference>
<keyword evidence="2" id="KW-0732">Signal</keyword>
<keyword evidence="7" id="KW-1185">Reference proteome</keyword>
<protein>
    <recommendedName>
        <fullName evidence="3">ShKT domain-containing protein</fullName>
    </recommendedName>
</protein>
<evidence type="ECO:0000256" key="1">
    <source>
        <dbReference type="PROSITE-ProRule" id="PRU01005"/>
    </source>
</evidence>
<dbReference type="KEGG" id="cbr:CBG_07468"/>
<dbReference type="SMART" id="SM00254">
    <property type="entry name" value="ShKT"/>
    <property type="match status" value="2"/>
</dbReference>
<comment type="caution">
    <text evidence="1">Lacks conserved residue(s) required for the propagation of feature annotation.</text>
</comment>
<dbReference type="AlphaFoldDB" id="A0AAE9CXK5"/>
<feature type="signal peptide" evidence="2">
    <location>
        <begin position="1"/>
        <end position="27"/>
    </location>
</feature>
<evidence type="ECO:0000313" key="7">
    <source>
        <dbReference type="Proteomes" id="UP000829354"/>
    </source>
</evidence>
<sequence length="129" mass="13408">MQYSVYSSVVFLAVLVAGAEMCADVNANCPSWVANGFCTSNFYTSSQKTQYCPASCGLCSGVSSTVASSTSASGVCIDTSAGCATWESNGFCSSTFYTTQQKKQFCAVTCNLCESDTVTTQATITTTTA</sequence>
<dbReference type="Gene3D" id="1.10.10.1940">
    <property type="match status" value="2"/>
</dbReference>
<evidence type="ECO:0000313" key="6">
    <source>
        <dbReference type="Proteomes" id="UP000827892"/>
    </source>
</evidence>
<dbReference type="PROSITE" id="PS51670">
    <property type="entry name" value="SHKT"/>
    <property type="match status" value="2"/>
</dbReference>
<dbReference type="InterPro" id="IPR003582">
    <property type="entry name" value="ShKT_dom"/>
</dbReference>
<feature type="domain" description="ShKT" evidence="3">
    <location>
        <begin position="22"/>
        <end position="59"/>
    </location>
</feature>
<evidence type="ECO:0000313" key="4">
    <source>
        <dbReference type="EMBL" id="ULT84748.1"/>
    </source>
</evidence>
<feature type="chain" id="PRO_5044706726" description="ShKT domain-containing protein" evidence="2">
    <location>
        <begin position="28"/>
        <end position="129"/>
    </location>
</feature>
<dbReference type="EMBL" id="CP090896">
    <property type="protein sequence ID" value="ULT84748.1"/>
    <property type="molecule type" value="Genomic_DNA"/>
</dbReference>
<dbReference type="EMBL" id="CP092625">
    <property type="protein sequence ID" value="UMM43985.1"/>
    <property type="molecule type" value="Genomic_DNA"/>
</dbReference>
<reference evidence="5 7" key="1">
    <citation type="submission" date="2022-04" db="EMBL/GenBank/DDBJ databases">
        <title>Chromosome-level reference genomes for two strains of Caenorhabditis briggsae: an improved platform for comparative genomics.</title>
        <authorList>
            <person name="Stevens L."/>
            <person name="Andersen E."/>
        </authorList>
    </citation>
    <scope>NUCLEOTIDE SEQUENCE [LARGE SCALE GENOMIC DNA]</scope>
    <source>
        <strain evidence="5">VX34</strain>
        <tissue evidence="5">Whole-organism</tissue>
    </source>
</reference>
<dbReference type="Proteomes" id="UP000829354">
    <property type="component" value="Chromosome X"/>
</dbReference>
<dbReference type="PANTHER" id="PTHR46707">
    <property type="entry name" value="PROTEIN CBG07468"/>
    <property type="match status" value="1"/>
</dbReference>
<evidence type="ECO:0000256" key="2">
    <source>
        <dbReference type="SAM" id="SignalP"/>
    </source>
</evidence>
<dbReference type="Pfam" id="PF01549">
    <property type="entry name" value="ShK"/>
    <property type="match status" value="2"/>
</dbReference>
<evidence type="ECO:0000259" key="3">
    <source>
        <dbReference type="PROSITE" id="PS51670"/>
    </source>
</evidence>
<dbReference type="OMA" id="SANCATW"/>
<evidence type="ECO:0000313" key="5">
    <source>
        <dbReference type="EMBL" id="UMM43985.1"/>
    </source>
</evidence>
<gene>
    <name evidence="4" type="ORF">L3Y34_013428</name>
    <name evidence="5" type="ORF">L5515_019271</name>
</gene>
<feature type="domain" description="ShKT" evidence="3">
    <location>
        <begin position="76"/>
        <end position="113"/>
    </location>
</feature>
<reference evidence="4 6" key="2">
    <citation type="submission" date="2022-05" db="EMBL/GenBank/DDBJ databases">
        <title>Chromosome-level reference genomes for two strains of Caenorhabditis briggsae: an improved platform for comparative genomics.</title>
        <authorList>
            <person name="Stevens L."/>
            <person name="Andersen E.C."/>
        </authorList>
    </citation>
    <scope>NUCLEOTIDE SEQUENCE [LARGE SCALE GENOMIC DNA]</scope>
    <source>
        <strain evidence="4">QX1410_ONT</strain>
        <tissue evidence="4">Whole-organism</tissue>
    </source>
</reference>